<name>A0A0M0KF79_9BACI</name>
<feature type="domain" description="LysM" evidence="9">
    <location>
        <begin position="95"/>
        <end position="138"/>
    </location>
</feature>
<evidence type="ECO:0000256" key="6">
    <source>
        <dbReference type="ARBA" id="ARBA00022807"/>
    </source>
</evidence>
<evidence type="ECO:0000256" key="1">
    <source>
        <dbReference type="ARBA" id="ARBA00007074"/>
    </source>
</evidence>
<dbReference type="SUPFAM" id="SSF54001">
    <property type="entry name" value="Cysteine proteinases"/>
    <property type="match status" value="1"/>
</dbReference>
<dbReference type="InterPro" id="IPR052062">
    <property type="entry name" value="Murein_DD/LD_carboxypeptidase"/>
</dbReference>
<evidence type="ECO:0000256" key="3">
    <source>
        <dbReference type="ARBA" id="ARBA00022729"/>
    </source>
</evidence>
<evidence type="ECO:0000259" key="9">
    <source>
        <dbReference type="PROSITE" id="PS51782"/>
    </source>
</evidence>
<dbReference type="PANTHER" id="PTHR47360:SF1">
    <property type="entry name" value="ENDOPEPTIDASE NLPC-RELATED"/>
    <property type="match status" value="1"/>
</dbReference>
<keyword evidence="4" id="KW-0677">Repeat</keyword>
<dbReference type="InterPro" id="IPR000064">
    <property type="entry name" value="NLP_P60_dom"/>
</dbReference>
<dbReference type="GO" id="GO:0008234">
    <property type="term" value="F:cysteine-type peptidase activity"/>
    <property type="evidence" value="ECO:0007669"/>
    <property type="project" value="UniProtKB-KW"/>
</dbReference>
<feature type="signal peptide" evidence="8">
    <location>
        <begin position="1"/>
        <end position="26"/>
    </location>
</feature>
<keyword evidence="2" id="KW-0645">Protease</keyword>
<dbReference type="STRING" id="284581.AMD01_22535"/>
<dbReference type="RefSeq" id="WP_053403689.1">
    <property type="nucleotide sequence ID" value="NZ_LILC01000037.1"/>
</dbReference>
<comment type="caution">
    <text evidence="11">The sequence shown here is derived from an EMBL/GenBank/DDBJ whole genome shotgun (WGS) entry which is preliminary data.</text>
</comment>
<dbReference type="InterPro" id="IPR038765">
    <property type="entry name" value="Papain-like_cys_pep_sf"/>
</dbReference>
<feature type="domain" description="LysM" evidence="9">
    <location>
        <begin position="27"/>
        <end position="70"/>
    </location>
</feature>
<gene>
    <name evidence="11" type="ORF">AMD01_22535</name>
</gene>
<accession>A0A0M0KF79</accession>
<dbReference type="EMBL" id="LILC01000037">
    <property type="protein sequence ID" value="KOO37252.1"/>
    <property type="molecule type" value="Genomic_DNA"/>
</dbReference>
<sequence length="351" mass="37610">MKKKVLSMTAFAAIGSAFLFHSHASADEIKVQSGDSLWGLSKKYNLTTTELKSLNKLTSDTIRIGQTLYIPGKSAPVSSPAKPTSNKPSASAIVSTYKVESGDSLWKISTKFKLSIIDLKKLNNLDSDQIYAGQTLKISGTSSTPTAPVETKPQPAPAPSTPSTGSQTNTYTVKGGDSLSKISRLFNVSVANLKAWNNLTSDAIFVNQVLTLHKASSASDSPSAPPSDNGIDVAKMISDAKTLMGIPYKWGGNTTSGFDCSGMINYVLNKQISVKRLTTADYWRMSTSVSDPQPGDIVFFTTYKAGPSHLGIYLGNRQFLHAGSSTGVTISSLDNSYWAPRYLGAKHFNNN</sequence>
<evidence type="ECO:0000256" key="7">
    <source>
        <dbReference type="SAM" id="MobiDB-lite"/>
    </source>
</evidence>
<evidence type="ECO:0000256" key="5">
    <source>
        <dbReference type="ARBA" id="ARBA00022801"/>
    </source>
</evidence>
<dbReference type="Pfam" id="PF00877">
    <property type="entry name" value="NLPC_P60"/>
    <property type="match status" value="1"/>
</dbReference>
<dbReference type="PROSITE" id="PS51782">
    <property type="entry name" value="LYSM"/>
    <property type="match status" value="3"/>
</dbReference>
<dbReference type="Gene3D" id="3.90.1720.10">
    <property type="entry name" value="endopeptidase domain like (from Nostoc punctiforme)"/>
    <property type="match status" value="1"/>
</dbReference>
<evidence type="ECO:0000259" key="10">
    <source>
        <dbReference type="PROSITE" id="PS51935"/>
    </source>
</evidence>
<dbReference type="AlphaFoldDB" id="A0A0M0KF79"/>
<dbReference type="InterPro" id="IPR036779">
    <property type="entry name" value="LysM_dom_sf"/>
</dbReference>
<keyword evidence="12" id="KW-1185">Reference proteome</keyword>
<evidence type="ECO:0000313" key="11">
    <source>
        <dbReference type="EMBL" id="KOO37252.1"/>
    </source>
</evidence>
<dbReference type="InterPro" id="IPR018392">
    <property type="entry name" value="LysM"/>
</dbReference>
<keyword evidence="3 8" id="KW-0732">Signal</keyword>
<evidence type="ECO:0000256" key="2">
    <source>
        <dbReference type="ARBA" id="ARBA00022670"/>
    </source>
</evidence>
<keyword evidence="6" id="KW-0788">Thiol protease</keyword>
<feature type="chain" id="PRO_5005602656" evidence="8">
    <location>
        <begin position="27"/>
        <end position="351"/>
    </location>
</feature>
<dbReference type="Pfam" id="PF01476">
    <property type="entry name" value="LysM"/>
    <property type="match status" value="3"/>
</dbReference>
<dbReference type="PROSITE" id="PS51935">
    <property type="entry name" value="NLPC_P60"/>
    <property type="match status" value="1"/>
</dbReference>
<organism evidence="11 12">
    <name type="scientific">Priestia koreensis</name>
    <dbReference type="NCBI Taxonomy" id="284581"/>
    <lineage>
        <taxon>Bacteria</taxon>
        <taxon>Bacillati</taxon>
        <taxon>Bacillota</taxon>
        <taxon>Bacilli</taxon>
        <taxon>Bacillales</taxon>
        <taxon>Bacillaceae</taxon>
        <taxon>Priestia</taxon>
    </lineage>
</organism>
<feature type="region of interest" description="Disordered" evidence="7">
    <location>
        <begin position="140"/>
        <end position="172"/>
    </location>
</feature>
<feature type="domain" description="LysM" evidence="9">
    <location>
        <begin position="169"/>
        <end position="212"/>
    </location>
</feature>
<keyword evidence="5" id="KW-0378">Hydrolase</keyword>
<reference evidence="12" key="1">
    <citation type="submission" date="2015-08" db="EMBL/GenBank/DDBJ databases">
        <title>Fjat-14210 dsm16467.</title>
        <authorList>
            <person name="Liu B."/>
            <person name="Wang J."/>
            <person name="Zhu Y."/>
            <person name="Liu G."/>
            <person name="Chen Q."/>
            <person name="Chen Z."/>
            <person name="Lan J."/>
            <person name="Che J."/>
            <person name="Ge C."/>
            <person name="Shi H."/>
            <person name="Pan Z."/>
            <person name="Liu X."/>
        </authorList>
    </citation>
    <scope>NUCLEOTIDE SEQUENCE [LARGE SCALE GENOMIC DNA]</scope>
    <source>
        <strain evidence="12">DSM 16467</strain>
    </source>
</reference>
<dbReference type="PANTHER" id="PTHR47360">
    <property type="entry name" value="MUREIN DD-ENDOPEPTIDASE MEPS/MUREIN LD-CARBOXYPEPTIDASE"/>
    <property type="match status" value="1"/>
</dbReference>
<dbReference type="Gene3D" id="3.10.350.10">
    <property type="entry name" value="LysM domain"/>
    <property type="match status" value="3"/>
</dbReference>
<comment type="similarity">
    <text evidence="1">Belongs to the peptidase C40 family.</text>
</comment>
<dbReference type="CDD" id="cd00118">
    <property type="entry name" value="LysM"/>
    <property type="match status" value="3"/>
</dbReference>
<evidence type="ECO:0000313" key="12">
    <source>
        <dbReference type="Proteomes" id="UP000037558"/>
    </source>
</evidence>
<proteinExistence type="inferred from homology"/>
<dbReference type="OrthoDB" id="9813368at2"/>
<dbReference type="GO" id="GO:0006508">
    <property type="term" value="P:proteolysis"/>
    <property type="evidence" value="ECO:0007669"/>
    <property type="project" value="UniProtKB-KW"/>
</dbReference>
<dbReference type="SUPFAM" id="SSF54106">
    <property type="entry name" value="LysM domain"/>
    <property type="match status" value="3"/>
</dbReference>
<dbReference type="Proteomes" id="UP000037558">
    <property type="component" value="Unassembled WGS sequence"/>
</dbReference>
<feature type="domain" description="NlpC/P60" evidence="10">
    <location>
        <begin position="230"/>
        <end position="349"/>
    </location>
</feature>
<protein>
    <submittedName>
        <fullName evidence="11">D-gamma-glutamyl-meso-diaminopimelic acid endopeptidase</fullName>
    </submittedName>
</protein>
<evidence type="ECO:0000256" key="4">
    <source>
        <dbReference type="ARBA" id="ARBA00022737"/>
    </source>
</evidence>
<dbReference type="PATRIC" id="fig|284581.3.peg.3360"/>
<evidence type="ECO:0000256" key="8">
    <source>
        <dbReference type="SAM" id="SignalP"/>
    </source>
</evidence>
<dbReference type="SMART" id="SM00257">
    <property type="entry name" value="LysM"/>
    <property type="match status" value="3"/>
</dbReference>